<dbReference type="NCBIfam" id="TIGR01181">
    <property type="entry name" value="dTDP_gluc_dehyt"/>
    <property type="match status" value="1"/>
</dbReference>
<evidence type="ECO:0000256" key="3">
    <source>
        <dbReference type="ARBA" id="ARBA00008178"/>
    </source>
</evidence>
<evidence type="ECO:0000256" key="6">
    <source>
        <dbReference type="ARBA" id="ARBA00023239"/>
    </source>
</evidence>
<dbReference type="Gene3D" id="3.90.25.10">
    <property type="entry name" value="UDP-galactose 4-epimerase, domain 1"/>
    <property type="match status" value="1"/>
</dbReference>
<dbReference type="EMBL" id="FOYQ01000001">
    <property type="protein sequence ID" value="SFR36464.1"/>
    <property type="molecule type" value="Genomic_DNA"/>
</dbReference>
<dbReference type="Pfam" id="PF16363">
    <property type="entry name" value="GDP_Man_Dehyd"/>
    <property type="match status" value="1"/>
</dbReference>
<organism evidence="9 10">
    <name type="scientific">Robiginitalea myxolifaciens</name>
    <dbReference type="NCBI Taxonomy" id="400055"/>
    <lineage>
        <taxon>Bacteria</taxon>
        <taxon>Pseudomonadati</taxon>
        <taxon>Bacteroidota</taxon>
        <taxon>Flavobacteriia</taxon>
        <taxon>Flavobacteriales</taxon>
        <taxon>Flavobacteriaceae</taxon>
        <taxon>Robiginitalea</taxon>
    </lineage>
</organism>
<evidence type="ECO:0000256" key="7">
    <source>
        <dbReference type="RuleBase" id="RU004473"/>
    </source>
</evidence>
<dbReference type="OrthoDB" id="9801785at2"/>
<evidence type="ECO:0000259" key="8">
    <source>
        <dbReference type="Pfam" id="PF16363"/>
    </source>
</evidence>
<dbReference type="InterPro" id="IPR005888">
    <property type="entry name" value="dTDP_Gluc_deHydtase"/>
</dbReference>
<keyword evidence="6 7" id="KW-0456">Lyase</keyword>
<dbReference type="PANTHER" id="PTHR43000">
    <property type="entry name" value="DTDP-D-GLUCOSE 4,6-DEHYDRATASE-RELATED"/>
    <property type="match status" value="1"/>
</dbReference>
<dbReference type="STRING" id="400055.SAMN04490243_1139"/>
<evidence type="ECO:0000313" key="10">
    <source>
        <dbReference type="Proteomes" id="UP000199534"/>
    </source>
</evidence>
<keyword evidence="5" id="KW-0520">NAD</keyword>
<feature type="domain" description="NAD(P)-binding" evidence="8">
    <location>
        <begin position="11"/>
        <end position="325"/>
    </location>
</feature>
<gene>
    <name evidence="9" type="ORF">SAMN04490243_1139</name>
</gene>
<keyword evidence="10" id="KW-1185">Reference proteome</keyword>
<evidence type="ECO:0000256" key="1">
    <source>
        <dbReference type="ARBA" id="ARBA00001539"/>
    </source>
</evidence>
<evidence type="ECO:0000256" key="4">
    <source>
        <dbReference type="ARBA" id="ARBA00011990"/>
    </source>
</evidence>
<dbReference type="GO" id="GO:0009225">
    <property type="term" value="P:nucleotide-sugar metabolic process"/>
    <property type="evidence" value="ECO:0007669"/>
    <property type="project" value="InterPro"/>
</dbReference>
<dbReference type="EC" id="4.2.1.46" evidence="4 7"/>
<protein>
    <recommendedName>
        <fullName evidence="4 7">dTDP-glucose 4,6-dehydratase</fullName>
        <ecNumber evidence="4 7">4.2.1.46</ecNumber>
    </recommendedName>
</protein>
<sequence length="338" mass="37305">MIRKLEQETILVTGGAGFIGSNLVGHLLNVRPGLRIINLDALTYAGSKDNLSEFIDNKAHIFVHGDIRDRELVDQLFGDYNITGVIHLAAESHVDNSIDSPEPFIDTNIRGTYELLEASRRHWAGANTQGGKFHQVSTDEVFGSLGKEGHFTESSPYAPNSPYSASKAAADMLVRSYNKTYGLDTAISNCSNNYGPNQHAEKLIPTIIRTALAGEQIPIYGDGSNVRDWLFVADHCDALLRIFEQASPGSQYLIGGGYECSNLEIASTICAELDRIRPKNQGKYEDQITLVADRPGHDFRYAVSNSKIDRELGWKPATDFKAGISATVQWHVENRIKH</sequence>
<name>A0A1I6G2P6_9FLAO</name>
<dbReference type="SUPFAM" id="SSF51735">
    <property type="entry name" value="NAD(P)-binding Rossmann-fold domains"/>
    <property type="match status" value="1"/>
</dbReference>
<dbReference type="InterPro" id="IPR036291">
    <property type="entry name" value="NAD(P)-bd_dom_sf"/>
</dbReference>
<comment type="similarity">
    <text evidence="3 7">Belongs to the NAD(P)-dependent epimerase/dehydratase family. dTDP-glucose dehydratase subfamily.</text>
</comment>
<dbReference type="Proteomes" id="UP000199534">
    <property type="component" value="Unassembled WGS sequence"/>
</dbReference>
<dbReference type="InterPro" id="IPR016040">
    <property type="entry name" value="NAD(P)-bd_dom"/>
</dbReference>
<accession>A0A1I6G2P6</accession>
<evidence type="ECO:0000256" key="5">
    <source>
        <dbReference type="ARBA" id="ARBA00023027"/>
    </source>
</evidence>
<comment type="cofactor">
    <cofactor evidence="2 7">
        <name>NAD(+)</name>
        <dbReference type="ChEBI" id="CHEBI:57540"/>
    </cofactor>
</comment>
<dbReference type="CDD" id="cd05246">
    <property type="entry name" value="dTDP_GD_SDR_e"/>
    <property type="match status" value="1"/>
</dbReference>
<proteinExistence type="inferred from homology"/>
<evidence type="ECO:0000256" key="2">
    <source>
        <dbReference type="ARBA" id="ARBA00001911"/>
    </source>
</evidence>
<comment type="catalytic activity">
    <reaction evidence="1 7">
        <text>dTDP-alpha-D-glucose = dTDP-4-dehydro-6-deoxy-alpha-D-glucose + H2O</text>
        <dbReference type="Rhea" id="RHEA:17221"/>
        <dbReference type="ChEBI" id="CHEBI:15377"/>
        <dbReference type="ChEBI" id="CHEBI:57477"/>
        <dbReference type="ChEBI" id="CHEBI:57649"/>
        <dbReference type="EC" id="4.2.1.46"/>
    </reaction>
</comment>
<reference evidence="9 10" key="1">
    <citation type="submission" date="2016-10" db="EMBL/GenBank/DDBJ databases">
        <authorList>
            <person name="de Groot N.N."/>
        </authorList>
    </citation>
    <scope>NUCLEOTIDE SEQUENCE [LARGE SCALE GENOMIC DNA]</scope>
    <source>
        <strain evidence="9 10">DSM 21019</strain>
    </source>
</reference>
<evidence type="ECO:0000313" key="9">
    <source>
        <dbReference type="EMBL" id="SFR36464.1"/>
    </source>
</evidence>
<dbReference type="RefSeq" id="WP_092981381.1">
    <property type="nucleotide sequence ID" value="NZ_FOYQ01000001.1"/>
</dbReference>
<dbReference type="GO" id="GO:0008460">
    <property type="term" value="F:dTDP-glucose 4,6-dehydratase activity"/>
    <property type="evidence" value="ECO:0007669"/>
    <property type="project" value="UniProtKB-EC"/>
</dbReference>
<dbReference type="AlphaFoldDB" id="A0A1I6G2P6"/>
<dbReference type="Gene3D" id="3.40.50.720">
    <property type="entry name" value="NAD(P)-binding Rossmann-like Domain"/>
    <property type="match status" value="1"/>
</dbReference>